<organism evidence="3">
    <name type="scientific">Timema bartmani</name>
    <dbReference type="NCBI Taxonomy" id="61472"/>
    <lineage>
        <taxon>Eukaryota</taxon>
        <taxon>Metazoa</taxon>
        <taxon>Ecdysozoa</taxon>
        <taxon>Arthropoda</taxon>
        <taxon>Hexapoda</taxon>
        <taxon>Insecta</taxon>
        <taxon>Pterygota</taxon>
        <taxon>Neoptera</taxon>
        <taxon>Polyneoptera</taxon>
        <taxon>Phasmatodea</taxon>
        <taxon>Timematodea</taxon>
        <taxon>Timematoidea</taxon>
        <taxon>Timematidae</taxon>
        <taxon>Timema</taxon>
    </lineage>
</organism>
<dbReference type="AlphaFoldDB" id="A0A7R9HW38"/>
<dbReference type="InterPro" id="IPR000313">
    <property type="entry name" value="PWWP_dom"/>
</dbReference>
<dbReference type="SUPFAM" id="SSF63748">
    <property type="entry name" value="Tudor/PWWP/MBT"/>
    <property type="match status" value="1"/>
</dbReference>
<evidence type="ECO:0000259" key="2">
    <source>
        <dbReference type="Pfam" id="PF00855"/>
    </source>
</evidence>
<evidence type="ECO:0000313" key="3">
    <source>
        <dbReference type="EMBL" id="CAD7437749.1"/>
    </source>
</evidence>
<reference evidence="3" key="1">
    <citation type="submission" date="2020-11" db="EMBL/GenBank/DDBJ databases">
        <authorList>
            <person name="Tran Van P."/>
        </authorList>
    </citation>
    <scope>NUCLEOTIDE SEQUENCE</scope>
</reference>
<feature type="compositionally biased region" description="Acidic residues" evidence="1">
    <location>
        <begin position="271"/>
        <end position="280"/>
    </location>
</feature>
<feature type="compositionally biased region" description="Basic and acidic residues" evidence="1">
    <location>
        <begin position="187"/>
        <end position="202"/>
    </location>
</feature>
<feature type="region of interest" description="Disordered" evidence="1">
    <location>
        <begin position="147"/>
        <end position="255"/>
    </location>
</feature>
<dbReference type="CDD" id="cd05162">
    <property type="entry name" value="PWWP"/>
    <property type="match status" value="1"/>
</dbReference>
<protein>
    <recommendedName>
        <fullName evidence="2">PWWP domain-containing protein</fullName>
    </recommendedName>
</protein>
<feature type="domain" description="PWWP" evidence="2">
    <location>
        <begin position="12"/>
        <end position="102"/>
    </location>
</feature>
<sequence>MCDQTEMPYTSGNVVWTKCQGIWWPGIVMKMEELPEEITRDFVKMPLLAVKFFNENSYSYIRNHDSICLYNCRRKMEFIKKGLDHTNNKKKDSLQKFIEDIKLAENITGGDPDILESPSMEGLVFHFKNHTKSKHTLDYSCKKDTLIPGKHKRSKQTKASSNAKDKFARRTQSPKPSTSKEGISPPEVKRSKKEETAREETNLIKPRNPNNKNKSETTPLKNKSENADKKLASKNLFGKRKWQKSSNEFENKSNKKKCEVEIRERLLADWDVDDATEQEEISPIKETSKPSPPNNTSESPLKQKATDCFDFDDSAGSILDSDLEERARKFAETRRIPTIPVLNTNCKFSPKHRLENSTSISEVLPSTQKHVTQEDNESRLKDTIEHFEDAVNSILSETIVPTIPKIPTTICANDRSLNDTNNSTSSIVSCVDEISSHSSDPIQNICEDDQPVVNPTVKDDPIENPDDHILSTESSANKIQSHDSLFVESKVIVNMPIDVSRKDALTEAGEAINQDENPTNLVQNKERDIYSRRSHSAKEKRQPLVVEVDAVN</sequence>
<dbReference type="Gene3D" id="2.30.30.140">
    <property type="match status" value="1"/>
</dbReference>
<accession>A0A7R9HW38</accession>
<gene>
    <name evidence="3" type="ORF">TBIB3V08_LOCUS352</name>
</gene>
<evidence type="ECO:0000256" key="1">
    <source>
        <dbReference type="SAM" id="MobiDB-lite"/>
    </source>
</evidence>
<feature type="region of interest" description="Disordered" evidence="1">
    <location>
        <begin position="271"/>
        <end position="303"/>
    </location>
</feature>
<name>A0A7R9HW38_9NEOP</name>
<feature type="compositionally biased region" description="Basic and acidic residues" evidence="1">
    <location>
        <begin position="222"/>
        <end position="231"/>
    </location>
</feature>
<dbReference type="EMBL" id="OD564311">
    <property type="protein sequence ID" value="CAD7437749.1"/>
    <property type="molecule type" value="Genomic_DNA"/>
</dbReference>
<proteinExistence type="predicted"/>
<feature type="compositionally biased region" description="Polar residues" evidence="1">
    <location>
        <begin position="208"/>
        <end position="221"/>
    </location>
</feature>
<feature type="compositionally biased region" description="Polar residues" evidence="1">
    <location>
        <begin position="170"/>
        <end position="181"/>
    </location>
</feature>
<dbReference type="Pfam" id="PF00855">
    <property type="entry name" value="PWWP"/>
    <property type="match status" value="1"/>
</dbReference>